<name>A0A1L7ADG9_9PROT</name>
<dbReference type="Proteomes" id="UP000185494">
    <property type="component" value="Chromosome 1"/>
</dbReference>
<reference evidence="1 2" key="1">
    <citation type="submission" date="2016-05" db="EMBL/GenBank/DDBJ databases">
        <title>Complete Genome and Methylome Analysis of Psychrotrophic Bacterial Isolates from Antarctic Lake Untersee.</title>
        <authorList>
            <person name="Fomenkov A."/>
            <person name="Akimov V.N."/>
            <person name="Vasilyeva L.V."/>
            <person name="Andersen D."/>
            <person name="Vincze T."/>
            <person name="Roberts R.J."/>
        </authorList>
    </citation>
    <scope>NUCLEOTIDE SEQUENCE [LARGE SCALE GENOMIC DNA]</scope>
    <source>
        <strain evidence="1 2">U14-5</strain>
    </source>
</reference>
<dbReference type="STRING" id="257708.RGI145_06750"/>
<sequence length="207" mass="22008">MTSADVLTALRDATATLHARLDAGIDLDRHLASPVAYARFLSAMLGIVAPLEAMLDRFDWQATGLAPDVARWRVPLLRNDLRFLGLPPAELDALPLAPSPLPPATRDAAFGALYVLEGSALGGQVILRRAEALLGLGPEHGASFHASLGRPVGESWRRFRQALALHCTDAGGACDAARDSFHRLESWLSAMEARHEPGRAALAGAPA</sequence>
<accession>A0A1L7ADG9</accession>
<dbReference type="Pfam" id="PF01126">
    <property type="entry name" value="Heme_oxygenase"/>
    <property type="match status" value="1"/>
</dbReference>
<dbReference type="KEGG" id="rgi:RGI145_06750"/>
<evidence type="ECO:0008006" key="3">
    <source>
        <dbReference type="Google" id="ProtNLM"/>
    </source>
</evidence>
<dbReference type="EMBL" id="CP015583">
    <property type="protein sequence ID" value="APT56847.1"/>
    <property type="molecule type" value="Genomic_DNA"/>
</dbReference>
<dbReference type="Gene3D" id="1.20.910.10">
    <property type="entry name" value="Heme oxygenase-like"/>
    <property type="match status" value="1"/>
</dbReference>
<dbReference type="CDD" id="cd19166">
    <property type="entry name" value="HemeO-bac"/>
    <property type="match status" value="1"/>
</dbReference>
<dbReference type="RefSeq" id="WP_075797770.1">
    <property type="nucleotide sequence ID" value="NZ_CP015583.1"/>
</dbReference>
<proteinExistence type="predicted"/>
<organism evidence="1 2">
    <name type="scientific">Roseomonas gilardii</name>
    <dbReference type="NCBI Taxonomy" id="257708"/>
    <lineage>
        <taxon>Bacteria</taxon>
        <taxon>Pseudomonadati</taxon>
        <taxon>Pseudomonadota</taxon>
        <taxon>Alphaproteobacteria</taxon>
        <taxon>Acetobacterales</taxon>
        <taxon>Roseomonadaceae</taxon>
        <taxon>Roseomonas</taxon>
    </lineage>
</organism>
<dbReference type="AlphaFoldDB" id="A0A1L7ADG9"/>
<dbReference type="InterPro" id="IPR016053">
    <property type="entry name" value="Haem_Oase-like"/>
</dbReference>
<evidence type="ECO:0000313" key="1">
    <source>
        <dbReference type="EMBL" id="APT56847.1"/>
    </source>
</evidence>
<dbReference type="GO" id="GO:0006788">
    <property type="term" value="P:heme oxidation"/>
    <property type="evidence" value="ECO:0007669"/>
    <property type="project" value="InterPro"/>
</dbReference>
<evidence type="ECO:0000313" key="2">
    <source>
        <dbReference type="Proteomes" id="UP000185494"/>
    </source>
</evidence>
<gene>
    <name evidence="1" type="ORF">RGI145_06750</name>
</gene>
<protein>
    <recommendedName>
        <fullName evidence="3">Heme oxygenase</fullName>
    </recommendedName>
</protein>
<dbReference type="eggNOG" id="COG3230">
    <property type="taxonomic scope" value="Bacteria"/>
</dbReference>
<dbReference type="InterPro" id="IPR016084">
    <property type="entry name" value="Haem_Oase-like_multi-hlx"/>
</dbReference>
<dbReference type="GO" id="GO:0004392">
    <property type="term" value="F:heme oxygenase (decyclizing) activity"/>
    <property type="evidence" value="ECO:0007669"/>
    <property type="project" value="InterPro"/>
</dbReference>
<dbReference type="SUPFAM" id="SSF48613">
    <property type="entry name" value="Heme oxygenase-like"/>
    <property type="match status" value="1"/>
</dbReference>